<dbReference type="Gene3D" id="1.10.510.10">
    <property type="entry name" value="Transferase(Phosphotransferase) domain 1"/>
    <property type="match status" value="1"/>
</dbReference>
<protein>
    <recommendedName>
        <fullName evidence="1">Prion-inhibition and propagation HeLo domain-containing protein</fullName>
    </recommendedName>
</protein>
<accession>A0A428U9C0</accession>
<dbReference type="Proteomes" id="UP000288429">
    <property type="component" value="Unassembled WGS sequence"/>
</dbReference>
<proteinExistence type="predicted"/>
<keyword evidence="3" id="KW-1185">Reference proteome</keyword>
<dbReference type="Pfam" id="PF14479">
    <property type="entry name" value="HeLo"/>
    <property type="match status" value="1"/>
</dbReference>
<dbReference type="InterPro" id="IPR011009">
    <property type="entry name" value="Kinase-like_dom_sf"/>
</dbReference>
<dbReference type="AlphaFoldDB" id="A0A428U9C0"/>
<dbReference type="PANTHER" id="PTHR37542:SF1">
    <property type="entry name" value="PRION-INHIBITION AND PROPAGATION HELO DOMAIN-CONTAINING PROTEIN"/>
    <property type="match status" value="1"/>
</dbReference>
<comment type="caution">
    <text evidence="2">The sequence shown here is derived from an EMBL/GenBank/DDBJ whole genome shotgun (WGS) entry which is preliminary data.</text>
</comment>
<organism evidence="2 3">
    <name type="scientific">Fusarium ambrosium</name>
    <dbReference type="NCBI Taxonomy" id="131363"/>
    <lineage>
        <taxon>Eukaryota</taxon>
        <taxon>Fungi</taxon>
        <taxon>Dikarya</taxon>
        <taxon>Ascomycota</taxon>
        <taxon>Pezizomycotina</taxon>
        <taxon>Sordariomycetes</taxon>
        <taxon>Hypocreomycetidae</taxon>
        <taxon>Hypocreales</taxon>
        <taxon>Nectriaceae</taxon>
        <taxon>Fusarium</taxon>
        <taxon>Fusarium solani species complex</taxon>
    </lineage>
</organism>
<dbReference type="InterPro" id="IPR038305">
    <property type="entry name" value="HeLo_sf"/>
</dbReference>
<evidence type="ECO:0000313" key="3">
    <source>
        <dbReference type="Proteomes" id="UP000288429"/>
    </source>
</evidence>
<dbReference type="Gene3D" id="1.20.120.1020">
    <property type="entry name" value="Prion-inhibition and propagation, HeLo domain"/>
    <property type="match status" value="1"/>
</dbReference>
<dbReference type="SUPFAM" id="SSF56112">
    <property type="entry name" value="Protein kinase-like (PK-like)"/>
    <property type="match status" value="1"/>
</dbReference>
<name>A0A428U9C0_9HYPO</name>
<evidence type="ECO:0000313" key="2">
    <source>
        <dbReference type="EMBL" id="RSM10907.1"/>
    </source>
</evidence>
<dbReference type="PANTHER" id="PTHR37542">
    <property type="entry name" value="HELO DOMAIN-CONTAINING PROTEIN-RELATED"/>
    <property type="match status" value="1"/>
</dbReference>
<reference evidence="2 3" key="1">
    <citation type="submission" date="2017-06" db="EMBL/GenBank/DDBJ databases">
        <title>Cmopartive genomic analysis of Ambrosia Fusariam Clade fungi.</title>
        <authorList>
            <person name="Stajich J.E."/>
            <person name="Carrillo J."/>
            <person name="Kijimoto T."/>
            <person name="Eskalen A."/>
            <person name="O'Donnell K."/>
            <person name="Kasson M."/>
        </authorList>
    </citation>
    <scope>NUCLEOTIDE SEQUENCE [LARGE SCALE GENOMIC DNA]</scope>
    <source>
        <strain evidence="2 3">NRRL 20438</strain>
    </source>
</reference>
<sequence length="637" mass="71833">MPVDPFNAAGIALGAASLAIQLFDGCVKGIGFNTLSINYFGQIAHGDLHSGFTFLVDTVQMPERCAIRRLRLVLEFNRLLAWGKVAGLIEASAGAESSQGLSVSRMDVMAVLSEIRTILEAFADLNTEYNELKPQPDAENRVSRSMTITDEVSSLKLVYEKNRRKRRYPLGTNHVMEAVEGIRAVARNPKRITWRLVDEKHFDNLLSRLGKLIDSLRELVEDHQLRQLQELTREIHMQMVQVRGSVAELKQLMTATNSHSLVLSRSDRAQPDGFQLLYNLAKLKEINTSGIHADAIAALSIPIDCMVYERVRNQSRMVATYTPEGSEQRLVWVEWKSYNKELSRDGSGPLEMDISSTALEQSAQLASLLACPKLEDFHVPHCFGYFLEKNNRGRTSRLGWVFKIPDSEYGSHAPRSLHWLFANATRPPLSDRVAIACKLTTSLMYLHSVNWLHKAIRSDNVVFYWDGTRPNLEQPILAGFEYARHDAHDISERPDPNPTLDIYRWPSIQGEAPAAVRSRKIFDIYSIGLVLIEILFWKPLATLLELPDLPTVTLSQSKGIREHLLGESRCLDNVLDIGGRKYHGVVRRCLEGYLNDEAGHSGLGIKVDDNESDVYTSILLQERYVEHVVQELKGIQV</sequence>
<evidence type="ECO:0000259" key="1">
    <source>
        <dbReference type="Pfam" id="PF14479"/>
    </source>
</evidence>
<feature type="domain" description="Prion-inhibition and propagation HeLo" evidence="1">
    <location>
        <begin position="10"/>
        <end position="252"/>
    </location>
</feature>
<dbReference type="InterPro" id="IPR029498">
    <property type="entry name" value="HeLo_dom"/>
</dbReference>
<dbReference type="EMBL" id="NIZV01000083">
    <property type="protein sequence ID" value="RSM10907.1"/>
    <property type="molecule type" value="Genomic_DNA"/>
</dbReference>
<gene>
    <name evidence="2" type="ORF">CDV31_007035</name>
</gene>